<proteinExistence type="predicted"/>
<dbReference type="EMBL" id="JAPDRQ010000064">
    <property type="protein sequence ID" value="KAJ9657453.1"/>
    <property type="molecule type" value="Genomic_DNA"/>
</dbReference>
<evidence type="ECO:0000313" key="1">
    <source>
        <dbReference type="EMBL" id="KAJ9657453.1"/>
    </source>
</evidence>
<comment type="caution">
    <text evidence="1">The sequence shown here is derived from an EMBL/GenBank/DDBJ whole genome shotgun (WGS) entry which is preliminary data.</text>
</comment>
<sequence length="1105" mass="120596">MAHHSTQESTIMVKPPTHPVSQLQGPFEESMLESVVDDTDMDIFLDPVARRNTLLEAATYTRLVAGRWRQKPGEKYHPLWKLIAQISFGIHLLAEGMAKSEDEVMQILQSHVDEIDGFLERTTEDFDLAQEDIQERLRCLKLPLSHPATFDKMLEDRNFRLSIVNGNEKIEHIAERTSQAMKDSLKDVQKGFDSTSCLETYLQRLAQTWVRQSVEHEAVFVAMLGNVEGWRKAFMSLHVQGSKLGGLLKKLTDIINEMQKRAGEVSRRLLHQARGFPSPADPRVQQHQAMGRPTGRSTPTSRFAPNKDLPGMPARPPLRQVTSHDSVRTASSARTASNEALQYPRILSRSGTPQHGMPSPRNANMSPKVVQMGQTAQVRVQSMVPSLFETRPSPQTTPTTTKPDPLDEEQESERYFPPVELPAHVPEETMSKAPMSKQNRLSMGLGLNSTNRVEKRNSRLSSPASALVDLLRSNPISSKLSTAASTPKYARSPVTSRRASTSKSPATAEDNMSTSKTVSSASPSTGQKSSTRSPSIDDPTTSLHTKNNLRRPKKGAKHWFDALDDDLLDDDKFSIQEDTSPQVTTLSIHAPKQPPSDHGSIPGTPSWAATKFPRAEIKREELKKGAFSSHPPDLPPGSPPLAQDDMPDPLTVAPPQRRPSHASSAGTLGEPGPEIAASSFGGSSSHLLTVNDGRAWKRASTVAPEVVAVQKSATVPFVAKQFIAEMEGSTPPAVRSQTGPPSMVMELEAPQQYFKLPPRPQAPVRMPSKSEKPNEMPLAEPLEDQIVLPLGMQHGRKPSLGSAEIQSSELDAAQAKQEDYQTSEAQAGKSNNTNNTIEVVESAPEVVDIVETQILLPATTYIPTPQIPLPPSPLEGEDLRNSIIEDYSQEETLVRGESLYLLPAVAYKAPISPTSPTASPQLAPNLILPPEGVPLSPPLQAEEKPSTPTITTTQPQSALSKLEISVSNELSRDTQPAPAKRMQRDHRPEDLGHARNKSSHGSQNGWKAFFTGQPSPVGSNLSIRSIRCESADDLSLADQKSPTLLSPTSATNRFPPSPIAGNAKDVVWFNKAFEEGTDKGKVVVSEQTKNMSSPLGLGIQSVSVE</sequence>
<organism evidence="1 2">
    <name type="scientific">Neophaeococcomyces mojaviensis</name>
    <dbReference type="NCBI Taxonomy" id="3383035"/>
    <lineage>
        <taxon>Eukaryota</taxon>
        <taxon>Fungi</taxon>
        <taxon>Dikarya</taxon>
        <taxon>Ascomycota</taxon>
        <taxon>Pezizomycotina</taxon>
        <taxon>Eurotiomycetes</taxon>
        <taxon>Chaetothyriomycetidae</taxon>
        <taxon>Chaetothyriales</taxon>
        <taxon>Chaetothyriales incertae sedis</taxon>
        <taxon>Neophaeococcomyces</taxon>
    </lineage>
</organism>
<name>A0ACC3A9Q3_9EURO</name>
<evidence type="ECO:0000313" key="2">
    <source>
        <dbReference type="Proteomes" id="UP001172386"/>
    </source>
</evidence>
<gene>
    <name evidence="1" type="ORF">H2198_004328</name>
</gene>
<accession>A0ACC3A9Q3</accession>
<dbReference type="Proteomes" id="UP001172386">
    <property type="component" value="Unassembled WGS sequence"/>
</dbReference>
<keyword evidence="2" id="KW-1185">Reference proteome</keyword>
<reference evidence="1" key="1">
    <citation type="submission" date="2022-10" db="EMBL/GenBank/DDBJ databases">
        <title>Culturing micro-colonial fungi from biological soil crusts in the Mojave desert and describing Neophaeococcomyces mojavensis, and introducing the new genera and species Taxawa tesnikishii.</title>
        <authorList>
            <person name="Kurbessoian T."/>
            <person name="Stajich J.E."/>
        </authorList>
    </citation>
    <scope>NUCLEOTIDE SEQUENCE</scope>
    <source>
        <strain evidence="1">JES_112</strain>
    </source>
</reference>
<protein>
    <submittedName>
        <fullName evidence="1">Uncharacterized protein</fullName>
    </submittedName>
</protein>